<evidence type="ECO:0000313" key="2">
    <source>
        <dbReference type="Proteomes" id="UP001054837"/>
    </source>
</evidence>
<dbReference type="EMBL" id="BPLQ01005037">
    <property type="protein sequence ID" value="GIY12392.1"/>
    <property type="molecule type" value="Genomic_DNA"/>
</dbReference>
<dbReference type="AlphaFoldDB" id="A0AAV4QWB6"/>
<evidence type="ECO:0000313" key="1">
    <source>
        <dbReference type="EMBL" id="GIY12392.1"/>
    </source>
</evidence>
<reference evidence="1 2" key="1">
    <citation type="submission" date="2021-06" db="EMBL/GenBank/DDBJ databases">
        <title>Caerostris darwini draft genome.</title>
        <authorList>
            <person name="Kono N."/>
            <person name="Arakawa K."/>
        </authorList>
    </citation>
    <scope>NUCLEOTIDE SEQUENCE [LARGE SCALE GENOMIC DNA]</scope>
</reference>
<gene>
    <name evidence="1" type="ORF">CDAR_224581</name>
</gene>
<dbReference type="Proteomes" id="UP001054837">
    <property type="component" value="Unassembled WGS sequence"/>
</dbReference>
<proteinExistence type="predicted"/>
<organism evidence="1 2">
    <name type="scientific">Caerostris darwini</name>
    <dbReference type="NCBI Taxonomy" id="1538125"/>
    <lineage>
        <taxon>Eukaryota</taxon>
        <taxon>Metazoa</taxon>
        <taxon>Ecdysozoa</taxon>
        <taxon>Arthropoda</taxon>
        <taxon>Chelicerata</taxon>
        <taxon>Arachnida</taxon>
        <taxon>Araneae</taxon>
        <taxon>Araneomorphae</taxon>
        <taxon>Entelegynae</taxon>
        <taxon>Araneoidea</taxon>
        <taxon>Araneidae</taxon>
        <taxon>Caerostris</taxon>
    </lineage>
</organism>
<comment type="caution">
    <text evidence="1">The sequence shown here is derived from an EMBL/GenBank/DDBJ whole genome shotgun (WGS) entry which is preliminary data.</text>
</comment>
<protein>
    <submittedName>
        <fullName evidence="1">Uncharacterized protein</fullName>
    </submittedName>
</protein>
<accession>A0AAV4QWB6</accession>
<sequence>MHLGSRSNKNFHHRESDTAWQLKNFSLYLEPKMILREREREMLLLLRLPTSESPLFQRVREVWMVERDPATLAHWNCPLLSPEETGLAEKRLV</sequence>
<name>A0AAV4QWB6_9ARAC</name>
<keyword evidence="2" id="KW-1185">Reference proteome</keyword>